<accession>A0ABW3VN19</accession>
<feature type="region of interest" description="Disordered" evidence="4">
    <location>
        <begin position="1"/>
        <end position="23"/>
    </location>
</feature>
<sequence>MTGTDRGDMHVLPPGLDVTESDAAVPDTASRSGLARALGVIGTLAERAPEAMGVSAIARELGLSKTVAHRILKELASLEFLAFDEVTKRYRLGTGALQVGMAALRGLDVPRVARPHLQRLVQETGETATLSARQGAARVYIDQVLSPHEIRMSVALGTAHALHAGSSSKAILAALSDTEVEEYLESHALAAVTDHTITSAERLRAELASIRERGYAGSRGERQHGAGSVAAAVLLADGGVFGAVSLCGPVDRFGADVQAEYGARVVAAAHKISLELGWQPDGVVDAL</sequence>
<dbReference type="InterPro" id="IPR014757">
    <property type="entry name" value="Tscrpt_reg_IclR_C"/>
</dbReference>
<proteinExistence type="predicted"/>
<organism evidence="7 8">
    <name type="scientific">Pseudonocardia benzenivorans</name>
    <dbReference type="NCBI Taxonomy" id="228005"/>
    <lineage>
        <taxon>Bacteria</taxon>
        <taxon>Bacillati</taxon>
        <taxon>Actinomycetota</taxon>
        <taxon>Actinomycetes</taxon>
        <taxon>Pseudonocardiales</taxon>
        <taxon>Pseudonocardiaceae</taxon>
        <taxon>Pseudonocardia</taxon>
    </lineage>
</organism>
<dbReference type="PROSITE" id="PS51078">
    <property type="entry name" value="ICLR_ED"/>
    <property type="match status" value="1"/>
</dbReference>
<dbReference type="PROSITE" id="PS51077">
    <property type="entry name" value="HTH_ICLR"/>
    <property type="match status" value="1"/>
</dbReference>
<evidence type="ECO:0000256" key="2">
    <source>
        <dbReference type="ARBA" id="ARBA00023125"/>
    </source>
</evidence>
<keyword evidence="1" id="KW-0805">Transcription regulation</keyword>
<dbReference type="InterPro" id="IPR005471">
    <property type="entry name" value="Tscrpt_reg_IclR_N"/>
</dbReference>
<dbReference type="Gene3D" id="1.10.10.10">
    <property type="entry name" value="Winged helix-like DNA-binding domain superfamily/Winged helix DNA-binding domain"/>
    <property type="match status" value="1"/>
</dbReference>
<gene>
    <name evidence="7" type="ORF">ACFQ34_21000</name>
</gene>
<dbReference type="InterPro" id="IPR029016">
    <property type="entry name" value="GAF-like_dom_sf"/>
</dbReference>
<dbReference type="InterPro" id="IPR050707">
    <property type="entry name" value="HTH_MetabolicPath_Reg"/>
</dbReference>
<feature type="domain" description="IclR-ED" evidence="6">
    <location>
        <begin position="95"/>
        <end position="278"/>
    </location>
</feature>
<keyword evidence="2" id="KW-0238">DNA-binding</keyword>
<name>A0ABW3VN19_9PSEU</name>
<protein>
    <submittedName>
        <fullName evidence="7">IclR family transcriptional regulator</fullName>
    </submittedName>
</protein>
<feature type="domain" description="HTH iclR-type" evidence="5">
    <location>
        <begin position="31"/>
        <end position="94"/>
    </location>
</feature>
<dbReference type="EMBL" id="JBHTMB010000171">
    <property type="protein sequence ID" value="MFD1235778.1"/>
    <property type="molecule type" value="Genomic_DNA"/>
</dbReference>
<evidence type="ECO:0000256" key="3">
    <source>
        <dbReference type="ARBA" id="ARBA00023163"/>
    </source>
</evidence>
<evidence type="ECO:0000259" key="5">
    <source>
        <dbReference type="PROSITE" id="PS51077"/>
    </source>
</evidence>
<dbReference type="Proteomes" id="UP001597182">
    <property type="component" value="Unassembled WGS sequence"/>
</dbReference>
<dbReference type="Pfam" id="PF01614">
    <property type="entry name" value="IclR_C"/>
    <property type="match status" value="1"/>
</dbReference>
<dbReference type="SMART" id="SM00346">
    <property type="entry name" value="HTH_ICLR"/>
    <property type="match status" value="1"/>
</dbReference>
<dbReference type="InterPro" id="IPR036390">
    <property type="entry name" value="WH_DNA-bd_sf"/>
</dbReference>
<evidence type="ECO:0000256" key="1">
    <source>
        <dbReference type="ARBA" id="ARBA00023015"/>
    </source>
</evidence>
<dbReference type="SUPFAM" id="SSF46785">
    <property type="entry name" value="Winged helix' DNA-binding domain"/>
    <property type="match status" value="1"/>
</dbReference>
<dbReference type="PANTHER" id="PTHR30136:SF24">
    <property type="entry name" value="HTH-TYPE TRANSCRIPTIONAL REPRESSOR ALLR"/>
    <property type="match status" value="1"/>
</dbReference>
<dbReference type="Pfam" id="PF09339">
    <property type="entry name" value="HTH_IclR"/>
    <property type="match status" value="1"/>
</dbReference>
<evidence type="ECO:0000313" key="8">
    <source>
        <dbReference type="Proteomes" id="UP001597182"/>
    </source>
</evidence>
<reference evidence="8" key="1">
    <citation type="journal article" date="2019" name="Int. J. Syst. Evol. Microbiol.">
        <title>The Global Catalogue of Microorganisms (GCM) 10K type strain sequencing project: providing services to taxonomists for standard genome sequencing and annotation.</title>
        <authorList>
            <consortium name="The Broad Institute Genomics Platform"/>
            <consortium name="The Broad Institute Genome Sequencing Center for Infectious Disease"/>
            <person name="Wu L."/>
            <person name="Ma J."/>
        </authorList>
    </citation>
    <scope>NUCLEOTIDE SEQUENCE [LARGE SCALE GENOMIC DNA]</scope>
    <source>
        <strain evidence="8">CCUG 49018</strain>
    </source>
</reference>
<dbReference type="SUPFAM" id="SSF55781">
    <property type="entry name" value="GAF domain-like"/>
    <property type="match status" value="1"/>
</dbReference>
<keyword evidence="3" id="KW-0804">Transcription</keyword>
<evidence type="ECO:0000256" key="4">
    <source>
        <dbReference type="SAM" id="MobiDB-lite"/>
    </source>
</evidence>
<dbReference type="InterPro" id="IPR036388">
    <property type="entry name" value="WH-like_DNA-bd_sf"/>
</dbReference>
<dbReference type="Gene3D" id="3.30.450.40">
    <property type="match status" value="1"/>
</dbReference>
<evidence type="ECO:0000313" key="7">
    <source>
        <dbReference type="EMBL" id="MFD1235778.1"/>
    </source>
</evidence>
<dbReference type="RefSeq" id="WP_346091066.1">
    <property type="nucleotide sequence ID" value="NZ_BAABKS010000017.1"/>
</dbReference>
<comment type="caution">
    <text evidence="7">The sequence shown here is derived from an EMBL/GenBank/DDBJ whole genome shotgun (WGS) entry which is preliminary data.</text>
</comment>
<evidence type="ECO:0000259" key="6">
    <source>
        <dbReference type="PROSITE" id="PS51078"/>
    </source>
</evidence>
<dbReference type="PANTHER" id="PTHR30136">
    <property type="entry name" value="HELIX-TURN-HELIX TRANSCRIPTIONAL REGULATOR, ICLR FAMILY"/>
    <property type="match status" value="1"/>
</dbReference>
<keyword evidence="8" id="KW-1185">Reference proteome</keyword>